<gene>
    <name evidence="13" type="ORF">QBC42DRAFT_347653</name>
</gene>
<evidence type="ECO:0000256" key="10">
    <source>
        <dbReference type="ARBA" id="ARBA00023033"/>
    </source>
</evidence>
<reference evidence="13" key="1">
    <citation type="journal article" date="2023" name="Mol. Phylogenet. Evol.">
        <title>Genome-scale phylogeny and comparative genomics of the fungal order Sordariales.</title>
        <authorList>
            <person name="Hensen N."/>
            <person name="Bonometti L."/>
            <person name="Westerberg I."/>
            <person name="Brannstrom I.O."/>
            <person name="Guillou S."/>
            <person name="Cros-Aarteil S."/>
            <person name="Calhoun S."/>
            <person name="Haridas S."/>
            <person name="Kuo A."/>
            <person name="Mondo S."/>
            <person name="Pangilinan J."/>
            <person name="Riley R."/>
            <person name="LaButti K."/>
            <person name="Andreopoulos B."/>
            <person name="Lipzen A."/>
            <person name="Chen C."/>
            <person name="Yan M."/>
            <person name="Daum C."/>
            <person name="Ng V."/>
            <person name="Clum A."/>
            <person name="Steindorff A."/>
            <person name="Ohm R.A."/>
            <person name="Martin F."/>
            <person name="Silar P."/>
            <person name="Natvig D.O."/>
            <person name="Lalanne C."/>
            <person name="Gautier V."/>
            <person name="Ament-Velasquez S.L."/>
            <person name="Kruys A."/>
            <person name="Hutchinson M.I."/>
            <person name="Powell A.J."/>
            <person name="Barry K."/>
            <person name="Miller A.N."/>
            <person name="Grigoriev I.V."/>
            <person name="Debuchy R."/>
            <person name="Gladieux P."/>
            <person name="Hiltunen Thoren M."/>
            <person name="Johannesson H."/>
        </authorList>
    </citation>
    <scope>NUCLEOTIDE SEQUENCE</scope>
    <source>
        <strain evidence="13">PSN324</strain>
    </source>
</reference>
<evidence type="ECO:0000256" key="2">
    <source>
        <dbReference type="ARBA" id="ARBA00004370"/>
    </source>
</evidence>
<dbReference type="GO" id="GO:0020037">
    <property type="term" value="F:heme binding"/>
    <property type="evidence" value="ECO:0007669"/>
    <property type="project" value="InterPro"/>
</dbReference>
<dbReference type="GO" id="GO:0016705">
    <property type="term" value="F:oxidoreductase activity, acting on paired donors, with incorporation or reduction of molecular oxygen"/>
    <property type="evidence" value="ECO:0007669"/>
    <property type="project" value="InterPro"/>
</dbReference>
<evidence type="ECO:0000313" key="14">
    <source>
        <dbReference type="Proteomes" id="UP001321749"/>
    </source>
</evidence>
<organism evidence="13 14">
    <name type="scientific">Cladorrhinum samala</name>
    <dbReference type="NCBI Taxonomy" id="585594"/>
    <lineage>
        <taxon>Eukaryota</taxon>
        <taxon>Fungi</taxon>
        <taxon>Dikarya</taxon>
        <taxon>Ascomycota</taxon>
        <taxon>Pezizomycotina</taxon>
        <taxon>Sordariomycetes</taxon>
        <taxon>Sordariomycetidae</taxon>
        <taxon>Sordariales</taxon>
        <taxon>Podosporaceae</taxon>
        <taxon>Cladorrhinum</taxon>
    </lineage>
</organism>
<keyword evidence="14" id="KW-1185">Reference proteome</keyword>
<evidence type="ECO:0000256" key="6">
    <source>
        <dbReference type="ARBA" id="ARBA00022723"/>
    </source>
</evidence>
<name>A0AAV9HJZ2_9PEZI</name>
<evidence type="ECO:0000256" key="3">
    <source>
        <dbReference type="ARBA" id="ARBA00010617"/>
    </source>
</evidence>
<evidence type="ECO:0000256" key="1">
    <source>
        <dbReference type="ARBA" id="ARBA00001971"/>
    </source>
</evidence>
<dbReference type="InterPro" id="IPR001128">
    <property type="entry name" value="Cyt_P450"/>
</dbReference>
<evidence type="ECO:0000256" key="9">
    <source>
        <dbReference type="ARBA" id="ARBA00023004"/>
    </source>
</evidence>
<sequence>MLPINSYTSETGSLVLSCLSLALVFTLAHRLASSRIWLFRHSPVSFLRRRARAWLFLFQGPSIIEEEFNKAGGKPFFIDVPENRYLVVSSWNHIKEIDAAPDHVLSLQAAAKELLQPKHTMSSFNWMDKRGAEGTPLIRTLRILLTSHLPKILPDIRRAMSAHMDSAIDSLPTLEDGKTVTPKLYPLVIRGIAYSNALAFFGEDLAKNERFVKAGMDFIEQTLLIAEILRLLPKALSEPVGRFLSSKLNSSRVIFESLLPIATERVDQRARARLGHKVPEHKDCMQWIMESAPKSKPWTPERIVYELIALWFGSVHITSTTVCFAIHDLCLHPEYVEPLRGEIESTGWAAFEQTAGGCWPLLDSFMKESARVTPVESVSTRRMALEPFQLSDGTAVKQGEWLCSAARGMMMDASLFENPAQFQGFRFADPAIVEKIGRPFAAGEKPSDFTSIADWQLWGTGKCACPGRYYAAAVMKAMLALFITKYDMRLTDPAAPRYFAWRTFIYPFPGTRVSLNRRVVA</sequence>
<comment type="subcellular location">
    <subcellularLocation>
        <location evidence="2">Membrane</location>
    </subcellularLocation>
</comment>
<comment type="cofactor">
    <cofactor evidence="1 12">
        <name>heme</name>
        <dbReference type="ChEBI" id="CHEBI:30413"/>
    </cofactor>
</comment>
<evidence type="ECO:0000256" key="5">
    <source>
        <dbReference type="ARBA" id="ARBA00022692"/>
    </source>
</evidence>
<dbReference type="PANTHER" id="PTHR46206:SF5">
    <property type="entry name" value="P450, PUTATIVE (EUROFUNG)-RELATED"/>
    <property type="match status" value="1"/>
</dbReference>
<dbReference type="CDD" id="cd11041">
    <property type="entry name" value="CYP503A1-like"/>
    <property type="match status" value="1"/>
</dbReference>
<evidence type="ECO:0000256" key="8">
    <source>
        <dbReference type="ARBA" id="ARBA00023002"/>
    </source>
</evidence>
<dbReference type="PANTHER" id="PTHR46206">
    <property type="entry name" value="CYTOCHROME P450"/>
    <property type="match status" value="1"/>
</dbReference>
<proteinExistence type="inferred from homology"/>
<comment type="similarity">
    <text evidence="3">Belongs to the cytochrome P450 family.</text>
</comment>
<evidence type="ECO:0000256" key="7">
    <source>
        <dbReference type="ARBA" id="ARBA00022989"/>
    </source>
</evidence>
<dbReference type="GO" id="GO:0004497">
    <property type="term" value="F:monooxygenase activity"/>
    <property type="evidence" value="ECO:0007669"/>
    <property type="project" value="UniProtKB-KW"/>
</dbReference>
<evidence type="ECO:0000313" key="13">
    <source>
        <dbReference type="EMBL" id="KAK4460917.1"/>
    </source>
</evidence>
<dbReference type="InterPro" id="IPR002403">
    <property type="entry name" value="Cyt_P450_E_grp-IV"/>
</dbReference>
<dbReference type="AlphaFoldDB" id="A0AAV9HJZ2"/>
<keyword evidence="9 12" id="KW-0408">Iron</keyword>
<keyword evidence="11" id="KW-0472">Membrane</keyword>
<dbReference type="Proteomes" id="UP001321749">
    <property type="component" value="Unassembled WGS sequence"/>
</dbReference>
<dbReference type="GO" id="GO:0016020">
    <property type="term" value="C:membrane"/>
    <property type="evidence" value="ECO:0007669"/>
    <property type="project" value="UniProtKB-SubCell"/>
</dbReference>
<dbReference type="Pfam" id="PF00067">
    <property type="entry name" value="p450"/>
    <property type="match status" value="1"/>
</dbReference>
<dbReference type="GO" id="GO:0005506">
    <property type="term" value="F:iron ion binding"/>
    <property type="evidence" value="ECO:0007669"/>
    <property type="project" value="InterPro"/>
</dbReference>
<keyword evidence="4 12" id="KW-0349">Heme</keyword>
<dbReference type="EMBL" id="MU865002">
    <property type="protein sequence ID" value="KAK4460917.1"/>
    <property type="molecule type" value="Genomic_DNA"/>
</dbReference>
<keyword evidence="6 12" id="KW-0479">Metal-binding</keyword>
<dbReference type="Gene3D" id="1.10.630.10">
    <property type="entry name" value="Cytochrome P450"/>
    <property type="match status" value="1"/>
</dbReference>
<keyword evidence="5" id="KW-0812">Transmembrane</keyword>
<keyword evidence="10" id="KW-0503">Monooxygenase</keyword>
<dbReference type="InterPro" id="IPR036396">
    <property type="entry name" value="Cyt_P450_sf"/>
</dbReference>
<dbReference type="PRINTS" id="PR00465">
    <property type="entry name" value="EP450IV"/>
</dbReference>
<reference evidence="13" key="2">
    <citation type="submission" date="2023-06" db="EMBL/GenBank/DDBJ databases">
        <authorList>
            <consortium name="Lawrence Berkeley National Laboratory"/>
            <person name="Mondo S.J."/>
            <person name="Hensen N."/>
            <person name="Bonometti L."/>
            <person name="Westerberg I."/>
            <person name="Brannstrom I.O."/>
            <person name="Guillou S."/>
            <person name="Cros-Aarteil S."/>
            <person name="Calhoun S."/>
            <person name="Haridas S."/>
            <person name="Kuo A."/>
            <person name="Pangilinan J."/>
            <person name="Riley R."/>
            <person name="Labutti K."/>
            <person name="Andreopoulos B."/>
            <person name="Lipzen A."/>
            <person name="Chen C."/>
            <person name="Yanf M."/>
            <person name="Daum C."/>
            <person name="Ng V."/>
            <person name="Clum A."/>
            <person name="Steindorff A."/>
            <person name="Ohm R."/>
            <person name="Martin F."/>
            <person name="Silar P."/>
            <person name="Natvig D."/>
            <person name="Lalanne C."/>
            <person name="Gautier V."/>
            <person name="Ament-Velasquez S.L."/>
            <person name="Kruys A."/>
            <person name="Hutchinson M.I."/>
            <person name="Powell A.J."/>
            <person name="Barry K."/>
            <person name="Miller A.N."/>
            <person name="Grigoriev I.V."/>
            <person name="Debuchy R."/>
            <person name="Gladieux P."/>
            <person name="Thoren M.H."/>
            <person name="Johannesson H."/>
        </authorList>
    </citation>
    <scope>NUCLEOTIDE SEQUENCE</scope>
    <source>
        <strain evidence="13">PSN324</strain>
    </source>
</reference>
<protein>
    <submittedName>
        <fullName evidence="13">Cytochrome P450</fullName>
    </submittedName>
</protein>
<feature type="binding site" description="axial binding residue" evidence="12">
    <location>
        <position position="465"/>
    </location>
    <ligand>
        <name>heme</name>
        <dbReference type="ChEBI" id="CHEBI:30413"/>
    </ligand>
    <ligandPart>
        <name>Fe</name>
        <dbReference type="ChEBI" id="CHEBI:18248"/>
    </ligandPart>
</feature>
<accession>A0AAV9HJZ2</accession>
<comment type="caution">
    <text evidence="13">The sequence shown here is derived from an EMBL/GenBank/DDBJ whole genome shotgun (WGS) entry which is preliminary data.</text>
</comment>
<dbReference type="SUPFAM" id="SSF48264">
    <property type="entry name" value="Cytochrome P450"/>
    <property type="match status" value="1"/>
</dbReference>
<evidence type="ECO:0000256" key="11">
    <source>
        <dbReference type="ARBA" id="ARBA00023136"/>
    </source>
</evidence>
<evidence type="ECO:0000256" key="12">
    <source>
        <dbReference type="PIRSR" id="PIRSR602403-1"/>
    </source>
</evidence>
<evidence type="ECO:0000256" key="4">
    <source>
        <dbReference type="ARBA" id="ARBA00022617"/>
    </source>
</evidence>
<keyword evidence="7" id="KW-1133">Transmembrane helix</keyword>
<keyword evidence="8" id="KW-0560">Oxidoreductase</keyword>